<dbReference type="OMA" id="CCIQESH"/>
<feature type="domain" description="Reverse transcriptase" evidence="2">
    <location>
        <begin position="396"/>
        <end position="666"/>
    </location>
</feature>
<dbReference type="STRING" id="37003.ENSKMAP00000021513"/>
<dbReference type="GeneTree" id="ENSGT00940000163630"/>
<reference evidence="3" key="1">
    <citation type="submission" date="2025-08" db="UniProtKB">
        <authorList>
            <consortium name="Ensembl"/>
        </authorList>
    </citation>
    <scope>IDENTIFICATION</scope>
</reference>
<proteinExistence type="predicted"/>
<keyword evidence="1" id="KW-0175">Coiled coil</keyword>
<accession>A0A3Q3AWL7</accession>
<dbReference type="CDD" id="cd01650">
    <property type="entry name" value="RT_nLTR_like"/>
    <property type="match status" value="1"/>
</dbReference>
<dbReference type="Pfam" id="PF00078">
    <property type="entry name" value="RVT_1"/>
    <property type="match status" value="1"/>
</dbReference>
<dbReference type="Proteomes" id="UP000264800">
    <property type="component" value="Unplaced"/>
</dbReference>
<dbReference type="AlphaFoldDB" id="A0A3Q3AWL7"/>
<sequence length="1156" mass="134107">MSTIKLNLINIYGPNNDNPSFYENLFLTLSTLEGLYIVGGDFNCTLNPSLDKSTQIDTSHTQTRKILFNYIKDLRINDVWRTRNPNNREFSCYSSTHQSHSRIDYFLISMELLPHVENCWYNSIVISDHAAVSLEIKVNKTDQEVKRWRMQTLLLKDSKFVTFIETCIDKYFEMNKDETTASIRWEAFKAYIRGEIISYSSNKNKQYNQELKSLERLIKSSEAELYQSNDPTKLHKLVVLRTRYDKLTTEKVAKNLMWTKQAFYDQGEKAGKLLAWRIKRMQAERAINSIKSKSDILITDPSEINENFREFYKTLYESEYSGNEESQTTFLNQLKFKILLEEEKTTLDRPLTIKDLSEAIDSMNSGKTPGPDGLPIEFYKAFKNKLILPLLNMYEESYKAGSLPDSLRLATITLLLKPNKPPTECSSYRGISLMGCDTKILCKALSRRLDKYLPNLIIDDQQGFIKTRQGYHNIRRVLNVLHEKHNCMDTAMLSLDARQAFDRIEWNYLFAVLPKYGLGETFLKWIRLLYTDPTAQVLTNNNMSKPFNLQRSTRQGCPLSPLLFVLAIEPLAMAVRANTGISGIRIGGRDHLISLFADDIIFFLSNLKISIPNLLNLIKEFGEFSGYKINNSKSELMFLNEEERRSPIVATPFKTSTGFTYLGIKITPSLSEISTVNYNPLVEKVTEMLNRWSNLPISMIGRINILKMTILPKFLYYFQTLPLPMTDSFYDSLDKLFNQFIWSNRKARLRLKLLYLPYERGGLQVPNLRWYYMAAQLTSATHYFCSMAPPAWVHIEQQSVPDLPLNTFLYSSDIKALKKNTKNPFLKNTIIIWHAAHKHMGGCPELSQFTPIWGNERFTPGKNDGGFKLWKTKGIQKIKDLYADGMLLTFNQLCNKYLIPPKHFFKYLQLKNYMSSKLKQIVDIPPLTKIEEVCVGDVKGKGFLSVFYNLLMLSSKDSVMDKLDAWRRDTLEDIDEEDWNQACLKAQTQTINTRFKLLQYKWLMRTYITPVRLHHMSSDIPDTCTKCLFEKGTLLHCMWECLKIQKFWKDVIRCLSELFRVKVPLEVKICVLGIYPVEFKQSQIKTKLIDYGLLQARRSIALCWRSMDAPSMGLWKKEIANSLGLEKLTYIAKGKQRDFENLWEPYMRIIGTEGGA</sequence>
<dbReference type="InterPro" id="IPR036691">
    <property type="entry name" value="Endo/exonu/phosph_ase_sf"/>
</dbReference>
<dbReference type="Ensembl" id="ENSKMAT00000021790.1">
    <property type="protein sequence ID" value="ENSKMAP00000021513.1"/>
    <property type="gene ID" value="ENSKMAG00000015935.1"/>
</dbReference>
<dbReference type="CDD" id="cd09076">
    <property type="entry name" value="L1-EN"/>
    <property type="match status" value="1"/>
</dbReference>
<dbReference type="InterPro" id="IPR043502">
    <property type="entry name" value="DNA/RNA_pol_sf"/>
</dbReference>
<evidence type="ECO:0000313" key="4">
    <source>
        <dbReference type="Proteomes" id="UP000264800"/>
    </source>
</evidence>
<protein>
    <recommendedName>
        <fullName evidence="2">Reverse transcriptase domain-containing protein</fullName>
    </recommendedName>
</protein>
<organism evidence="3 4">
    <name type="scientific">Kryptolebias marmoratus</name>
    <name type="common">Mangrove killifish</name>
    <name type="synonym">Rivulus marmoratus</name>
    <dbReference type="NCBI Taxonomy" id="37003"/>
    <lineage>
        <taxon>Eukaryota</taxon>
        <taxon>Metazoa</taxon>
        <taxon>Chordata</taxon>
        <taxon>Craniata</taxon>
        <taxon>Vertebrata</taxon>
        <taxon>Euteleostomi</taxon>
        <taxon>Actinopterygii</taxon>
        <taxon>Neopterygii</taxon>
        <taxon>Teleostei</taxon>
        <taxon>Neoteleostei</taxon>
        <taxon>Acanthomorphata</taxon>
        <taxon>Ovalentaria</taxon>
        <taxon>Atherinomorphae</taxon>
        <taxon>Cyprinodontiformes</taxon>
        <taxon>Rivulidae</taxon>
        <taxon>Kryptolebias</taxon>
    </lineage>
</organism>
<name>A0A3Q3AWL7_KRYMA</name>
<dbReference type="Gene3D" id="3.60.10.10">
    <property type="entry name" value="Endonuclease/exonuclease/phosphatase"/>
    <property type="match status" value="1"/>
</dbReference>
<dbReference type="SUPFAM" id="SSF56219">
    <property type="entry name" value="DNase I-like"/>
    <property type="match status" value="1"/>
</dbReference>
<dbReference type="PANTHER" id="PTHR31635">
    <property type="entry name" value="REVERSE TRANSCRIPTASE DOMAIN-CONTAINING PROTEIN-RELATED"/>
    <property type="match status" value="1"/>
</dbReference>
<feature type="coiled-coil region" evidence="1">
    <location>
        <begin position="197"/>
        <end position="224"/>
    </location>
</feature>
<evidence type="ECO:0000259" key="2">
    <source>
        <dbReference type="PROSITE" id="PS50878"/>
    </source>
</evidence>
<dbReference type="InterPro" id="IPR000477">
    <property type="entry name" value="RT_dom"/>
</dbReference>
<evidence type="ECO:0000256" key="1">
    <source>
        <dbReference type="SAM" id="Coils"/>
    </source>
</evidence>
<reference evidence="3" key="2">
    <citation type="submission" date="2025-09" db="UniProtKB">
        <authorList>
            <consortium name="Ensembl"/>
        </authorList>
    </citation>
    <scope>IDENTIFICATION</scope>
</reference>
<keyword evidence="4" id="KW-1185">Reference proteome</keyword>
<dbReference type="SUPFAM" id="SSF56672">
    <property type="entry name" value="DNA/RNA polymerases"/>
    <property type="match status" value="1"/>
</dbReference>
<evidence type="ECO:0000313" key="3">
    <source>
        <dbReference type="Ensembl" id="ENSKMAP00000021513.1"/>
    </source>
</evidence>
<dbReference type="PANTHER" id="PTHR31635:SF196">
    <property type="entry name" value="REVERSE TRANSCRIPTASE DOMAIN-CONTAINING PROTEIN-RELATED"/>
    <property type="match status" value="1"/>
</dbReference>
<dbReference type="PROSITE" id="PS50878">
    <property type="entry name" value="RT_POL"/>
    <property type="match status" value="1"/>
</dbReference>